<sequence>MPQILVLHGPNLNLLGTREPEIYGRTTLADIDRGLHELGAELGVGVVCFQSNHEGALVERVHAARDDGTAFVVINPAAYTHTSVALRDALAALGRPFVEVHLSNVHRREAFRQHSYFSDLAEAVISGCGAAGYSYALRFASEKLAQETRI</sequence>
<dbReference type="NCBIfam" id="NF003805">
    <property type="entry name" value="PRK05395.1-2"/>
    <property type="match status" value="1"/>
</dbReference>
<dbReference type="InterPro" id="IPR018509">
    <property type="entry name" value="DHquinase_II_CS"/>
</dbReference>
<dbReference type="HAMAP" id="MF_00169">
    <property type="entry name" value="AroQ"/>
    <property type="match status" value="1"/>
</dbReference>
<dbReference type="InterPro" id="IPR036441">
    <property type="entry name" value="DHquinase_II_sf"/>
</dbReference>
<dbReference type="PANTHER" id="PTHR21272:SF3">
    <property type="entry name" value="CATABOLIC 3-DEHYDROQUINASE"/>
    <property type="match status" value="1"/>
</dbReference>
<reference evidence="3" key="1">
    <citation type="submission" date="2016-10" db="EMBL/GenBank/DDBJ databases">
        <title>Sequence of Gallionella enrichment culture.</title>
        <authorList>
            <person name="Poehlein A."/>
            <person name="Muehling M."/>
            <person name="Daniel R."/>
        </authorList>
    </citation>
    <scope>NUCLEOTIDE SEQUENCE</scope>
</reference>
<dbReference type="NCBIfam" id="NF003804">
    <property type="entry name" value="PRK05395.1-1"/>
    <property type="match status" value="1"/>
</dbReference>
<dbReference type="PIRSF" id="PIRSF001399">
    <property type="entry name" value="DHquinase_II"/>
    <property type="match status" value="1"/>
</dbReference>
<dbReference type="PANTHER" id="PTHR21272">
    <property type="entry name" value="CATABOLIC 3-DEHYDROQUINASE"/>
    <property type="match status" value="1"/>
</dbReference>
<dbReference type="SUPFAM" id="SSF52304">
    <property type="entry name" value="Type II 3-dehydroquinate dehydratase"/>
    <property type="match status" value="1"/>
</dbReference>
<dbReference type="Pfam" id="PF01220">
    <property type="entry name" value="DHquinase_II"/>
    <property type="match status" value="1"/>
</dbReference>
<evidence type="ECO:0000256" key="2">
    <source>
        <dbReference type="ARBA" id="ARBA00023239"/>
    </source>
</evidence>
<dbReference type="InterPro" id="IPR001874">
    <property type="entry name" value="DHquinase_II"/>
</dbReference>
<name>A0A1J5QMF3_9ZZZZ</name>
<gene>
    <name evidence="3" type="primary">aroQ_11</name>
    <name evidence="3" type="ORF">GALL_411100</name>
</gene>
<evidence type="ECO:0000313" key="3">
    <source>
        <dbReference type="EMBL" id="OIQ77197.1"/>
    </source>
</evidence>
<proteinExistence type="inferred from homology"/>
<dbReference type="NCBIfam" id="NF003806">
    <property type="entry name" value="PRK05395.1-3"/>
    <property type="match status" value="1"/>
</dbReference>
<dbReference type="NCBIfam" id="TIGR01088">
    <property type="entry name" value="aroQ"/>
    <property type="match status" value="1"/>
</dbReference>
<dbReference type="CDD" id="cd00466">
    <property type="entry name" value="DHQase_II"/>
    <property type="match status" value="1"/>
</dbReference>
<dbReference type="EMBL" id="MLJW01001673">
    <property type="protein sequence ID" value="OIQ77197.1"/>
    <property type="molecule type" value="Genomic_DNA"/>
</dbReference>
<organism evidence="3">
    <name type="scientific">mine drainage metagenome</name>
    <dbReference type="NCBI Taxonomy" id="410659"/>
    <lineage>
        <taxon>unclassified sequences</taxon>
        <taxon>metagenomes</taxon>
        <taxon>ecological metagenomes</taxon>
    </lineage>
</organism>
<accession>A0A1J5QMF3</accession>
<dbReference type="GO" id="GO:0019631">
    <property type="term" value="P:quinate catabolic process"/>
    <property type="evidence" value="ECO:0007669"/>
    <property type="project" value="TreeGrafter"/>
</dbReference>
<dbReference type="PROSITE" id="PS01029">
    <property type="entry name" value="DEHYDROQUINASE_II"/>
    <property type="match status" value="1"/>
</dbReference>
<dbReference type="Gene3D" id="3.40.50.9100">
    <property type="entry name" value="Dehydroquinase, class II"/>
    <property type="match status" value="1"/>
</dbReference>
<keyword evidence="2 3" id="KW-0456">Lyase</keyword>
<dbReference type="EC" id="4.2.1.10" evidence="1"/>
<protein>
    <recommendedName>
        <fullName evidence="1">3-dehydroquinate dehydratase</fullName>
        <ecNumber evidence="1">4.2.1.10</ecNumber>
    </recommendedName>
</protein>
<comment type="caution">
    <text evidence="3">The sequence shown here is derived from an EMBL/GenBank/DDBJ whole genome shotgun (WGS) entry which is preliminary data.</text>
</comment>
<dbReference type="NCBIfam" id="NF003807">
    <property type="entry name" value="PRK05395.1-4"/>
    <property type="match status" value="1"/>
</dbReference>
<dbReference type="AlphaFoldDB" id="A0A1J5QMF3"/>
<evidence type="ECO:0000256" key="1">
    <source>
        <dbReference type="ARBA" id="ARBA00012060"/>
    </source>
</evidence>
<dbReference type="GO" id="GO:0003855">
    <property type="term" value="F:3-dehydroquinate dehydratase activity"/>
    <property type="evidence" value="ECO:0007669"/>
    <property type="project" value="UniProtKB-EC"/>
</dbReference>